<dbReference type="InterPro" id="IPR013216">
    <property type="entry name" value="Methyltransf_11"/>
</dbReference>
<dbReference type="GO" id="GO:0032259">
    <property type="term" value="P:methylation"/>
    <property type="evidence" value="ECO:0007669"/>
    <property type="project" value="UniProtKB-KW"/>
</dbReference>
<dbReference type="InterPro" id="IPR029063">
    <property type="entry name" value="SAM-dependent_MTases_sf"/>
</dbReference>
<dbReference type="PANTHER" id="PTHR43464:SF19">
    <property type="entry name" value="UBIQUINONE BIOSYNTHESIS O-METHYLTRANSFERASE, MITOCHONDRIAL"/>
    <property type="match status" value="1"/>
</dbReference>
<gene>
    <name evidence="6" type="primary">ubiG</name>
    <name evidence="6" type="ORF">FRZ00_21115</name>
</gene>
<feature type="domain" description="Methyltransferase type 11" evidence="5">
    <location>
        <begin position="58"/>
        <end position="152"/>
    </location>
</feature>
<name>A0A5N5W4M9_STRMB</name>
<dbReference type="EMBL" id="VOKX01000069">
    <property type="protein sequence ID" value="KAB7840011.1"/>
    <property type="molecule type" value="Genomic_DNA"/>
</dbReference>
<dbReference type="PANTHER" id="PTHR43464">
    <property type="entry name" value="METHYLTRANSFERASE"/>
    <property type="match status" value="1"/>
</dbReference>
<dbReference type="RefSeq" id="WP_152264559.1">
    <property type="nucleotide sequence ID" value="NZ_VOKX01000069.1"/>
</dbReference>
<dbReference type="InterPro" id="IPR010233">
    <property type="entry name" value="UbiG_MeTrfase"/>
</dbReference>
<evidence type="ECO:0000313" key="6">
    <source>
        <dbReference type="EMBL" id="KAB7840011.1"/>
    </source>
</evidence>
<evidence type="ECO:0000259" key="5">
    <source>
        <dbReference type="Pfam" id="PF08241"/>
    </source>
</evidence>
<dbReference type="AlphaFoldDB" id="A0A5N5W4M9"/>
<dbReference type="Proteomes" id="UP000327000">
    <property type="component" value="Unassembled WGS sequence"/>
</dbReference>
<proteinExistence type="predicted"/>
<reference evidence="6 7" key="1">
    <citation type="journal article" date="2019" name="Microb. Cell Fact.">
        <title>Exploring novel herbicidin analogues by transcriptional regulator overexpression and MS/MS molecular networking.</title>
        <authorList>
            <person name="Shi Y."/>
            <person name="Gu R."/>
            <person name="Li Y."/>
            <person name="Wang X."/>
            <person name="Ren W."/>
            <person name="Li X."/>
            <person name="Wang L."/>
            <person name="Xie Y."/>
            <person name="Hong B."/>
        </authorList>
    </citation>
    <scope>NUCLEOTIDE SEQUENCE [LARGE SCALE GENOMIC DNA]</scope>
    <source>
        <strain evidence="6 7">US-43</strain>
    </source>
</reference>
<comment type="caution">
    <text evidence="6">The sequence shown here is derived from an EMBL/GenBank/DDBJ whole genome shotgun (WGS) entry which is preliminary data.</text>
</comment>
<keyword evidence="1 6" id="KW-0489">Methyltransferase</keyword>
<dbReference type="SUPFAM" id="SSF53335">
    <property type="entry name" value="S-adenosyl-L-methionine-dependent methyltransferases"/>
    <property type="match status" value="1"/>
</dbReference>
<evidence type="ECO:0000256" key="1">
    <source>
        <dbReference type="ARBA" id="ARBA00022603"/>
    </source>
</evidence>
<keyword evidence="6" id="KW-0830">Ubiquinone</keyword>
<keyword evidence="7" id="KW-1185">Reference proteome</keyword>
<dbReference type="GO" id="GO:0010420">
    <property type="term" value="F:polyprenyldihydroxybenzoate methyltransferase activity"/>
    <property type="evidence" value="ECO:0007669"/>
    <property type="project" value="InterPro"/>
</dbReference>
<dbReference type="GO" id="GO:0061542">
    <property type="term" value="F:3-demethylubiquinol 3-O-methyltransferase activity"/>
    <property type="evidence" value="ECO:0007669"/>
    <property type="project" value="InterPro"/>
</dbReference>
<protein>
    <submittedName>
        <fullName evidence="6">3-demethylubiquinone-9 3-O-methyltransferase</fullName>
    </submittedName>
</protein>
<keyword evidence="2 6" id="KW-0808">Transferase</keyword>
<dbReference type="Gene3D" id="3.40.50.150">
    <property type="entry name" value="Vaccinia Virus protein VP39"/>
    <property type="match status" value="1"/>
</dbReference>
<evidence type="ECO:0000256" key="2">
    <source>
        <dbReference type="ARBA" id="ARBA00022679"/>
    </source>
</evidence>
<dbReference type="NCBIfam" id="TIGR01983">
    <property type="entry name" value="UbiG"/>
    <property type="match status" value="1"/>
</dbReference>
<evidence type="ECO:0000256" key="3">
    <source>
        <dbReference type="ARBA" id="ARBA00022688"/>
    </source>
</evidence>
<accession>A0A5N5W4M9</accession>
<evidence type="ECO:0000256" key="4">
    <source>
        <dbReference type="ARBA" id="ARBA00022691"/>
    </source>
</evidence>
<dbReference type="OrthoDB" id="9810247at2"/>
<dbReference type="Pfam" id="PF08241">
    <property type="entry name" value="Methyltransf_11"/>
    <property type="match status" value="1"/>
</dbReference>
<keyword evidence="4" id="KW-0949">S-adenosyl-L-methionine</keyword>
<organism evidence="6 7">
    <name type="scientific">Streptomyces mobaraensis</name>
    <name type="common">Streptoverticillium mobaraense</name>
    <dbReference type="NCBI Taxonomy" id="35621"/>
    <lineage>
        <taxon>Bacteria</taxon>
        <taxon>Bacillati</taxon>
        <taxon>Actinomycetota</taxon>
        <taxon>Actinomycetes</taxon>
        <taxon>Kitasatosporales</taxon>
        <taxon>Streptomycetaceae</taxon>
        <taxon>Streptomyces</taxon>
    </lineage>
</organism>
<keyword evidence="3" id="KW-0831">Ubiquinone biosynthesis</keyword>
<sequence length="269" mass="30289">MKDAPVKVNNAVYDRPDSWWRDDRPFATLQEFTPARFAYFHDVLTRRLRMDLDGLNVLDIGCGGGLLAEEFTRAGCRVTGIDPSQPSLDAAAAHAKEQGLDITYRQGTAEELPFPDGSFDLVYCCDTLEHVTDVDRAVAEASRVLRPGGHYLYDTINRTFASWLVMVKMAQDWPSVSWAEKDLHVWRQFIKPDELYRIFGRHGLRNKGQVGFSSSRGRLEVLRLLRRRARGHISYGELGREFRLGTSTDISVIYAGYARKAGGSTDAGL</sequence>
<evidence type="ECO:0000313" key="7">
    <source>
        <dbReference type="Proteomes" id="UP000327000"/>
    </source>
</evidence>
<dbReference type="CDD" id="cd02440">
    <property type="entry name" value="AdoMet_MTases"/>
    <property type="match status" value="1"/>
</dbReference>